<sequence>MNVFISYSQKDKKYADLISEKLKSNGHDVWYDDWKLRAGDNLINKLEEGLRSADAIIIIVSEHSLQSKWVMQEYTAIAFSEISKKRQRIIPVLVDQSTVPQYLSRYVYVDLTLDISLGIQRILKALAEDERDEDQEPTKIKRSYDKTYQSLAKALQAGKLTLICGAGVSIGAGIPSWNSLLLRLLESMMVKISNDHSISLKDVSVDEFQRRLGSSSLMIGKYLRSNLGKDFLLELRVSLYRSNPTSCELIDAIVELARPQRNGKPLDSIITFNFDGLIEENLATSNIKHKSVSAEGLRSNPAELPVYHVHGFLPRKGRITRETEIVFSEDSYHTQFIDPFSWSNLIQLNKLSQNNCLLIGLSLTDPNLRRLLDVSNRKDPSNNLNHYIIKKTPDFTNSTKTIDKMSMLLEEQDANELGLNVIWVDDFDDIPKAVRKIIV</sequence>
<feature type="domain" description="TIR" evidence="1">
    <location>
        <begin position="1"/>
        <end position="130"/>
    </location>
</feature>
<name>A0ABU3CYM9_9FLAO</name>
<dbReference type="InterPro" id="IPR035897">
    <property type="entry name" value="Toll_tir_struct_dom_sf"/>
</dbReference>
<comment type="caution">
    <text evidence="2">The sequence shown here is derived from an EMBL/GenBank/DDBJ whole genome shotgun (WGS) entry which is preliminary data.</text>
</comment>
<proteinExistence type="predicted"/>
<dbReference type="SUPFAM" id="SSF52200">
    <property type="entry name" value="Toll/Interleukin receptor TIR domain"/>
    <property type="match status" value="1"/>
</dbReference>
<organism evidence="2 3">
    <name type="scientific">Autumnicola edwardsiae</name>
    <dbReference type="NCBI Taxonomy" id="3075594"/>
    <lineage>
        <taxon>Bacteria</taxon>
        <taxon>Pseudomonadati</taxon>
        <taxon>Bacteroidota</taxon>
        <taxon>Flavobacteriia</taxon>
        <taxon>Flavobacteriales</taxon>
        <taxon>Flavobacteriaceae</taxon>
        <taxon>Autumnicola</taxon>
    </lineage>
</organism>
<dbReference type="Pfam" id="PF13676">
    <property type="entry name" value="TIR_2"/>
    <property type="match status" value="1"/>
</dbReference>
<dbReference type="Proteomes" id="UP001248819">
    <property type="component" value="Unassembled WGS sequence"/>
</dbReference>
<accession>A0ABU3CYM9</accession>
<dbReference type="InterPro" id="IPR000157">
    <property type="entry name" value="TIR_dom"/>
</dbReference>
<keyword evidence="3" id="KW-1185">Reference proteome</keyword>
<dbReference type="RefSeq" id="WP_311485423.1">
    <property type="nucleotide sequence ID" value="NZ_JAVRHP010000098.1"/>
</dbReference>
<evidence type="ECO:0000313" key="2">
    <source>
        <dbReference type="EMBL" id="MDT0651297.1"/>
    </source>
</evidence>
<dbReference type="SUPFAM" id="SSF52467">
    <property type="entry name" value="DHS-like NAD/FAD-binding domain"/>
    <property type="match status" value="1"/>
</dbReference>
<dbReference type="EMBL" id="JAVRHP010000098">
    <property type="protein sequence ID" value="MDT0651297.1"/>
    <property type="molecule type" value="Genomic_DNA"/>
</dbReference>
<dbReference type="Gene3D" id="3.40.50.1220">
    <property type="entry name" value="TPP-binding domain"/>
    <property type="match status" value="1"/>
</dbReference>
<dbReference type="SMART" id="SM00255">
    <property type="entry name" value="TIR"/>
    <property type="match status" value="1"/>
</dbReference>
<dbReference type="Pfam" id="PF13289">
    <property type="entry name" value="SIR2_2"/>
    <property type="match status" value="1"/>
</dbReference>
<evidence type="ECO:0000313" key="3">
    <source>
        <dbReference type="Proteomes" id="UP001248819"/>
    </source>
</evidence>
<gene>
    <name evidence="2" type="ORF">RM529_14170</name>
</gene>
<reference evidence="2 3" key="1">
    <citation type="submission" date="2023-09" db="EMBL/GenBank/DDBJ databases">
        <authorList>
            <person name="Rey-Velasco X."/>
        </authorList>
    </citation>
    <scope>NUCLEOTIDE SEQUENCE [LARGE SCALE GENOMIC DNA]</scope>
    <source>
        <strain evidence="2 3">F297</strain>
    </source>
</reference>
<evidence type="ECO:0000259" key="1">
    <source>
        <dbReference type="PROSITE" id="PS50104"/>
    </source>
</evidence>
<dbReference type="Gene3D" id="3.40.50.10140">
    <property type="entry name" value="Toll/interleukin-1 receptor homology (TIR) domain"/>
    <property type="match status" value="1"/>
</dbReference>
<dbReference type="InterPro" id="IPR029035">
    <property type="entry name" value="DHS-like_NAD/FAD-binding_dom"/>
</dbReference>
<protein>
    <submittedName>
        <fullName evidence="2">TIR domain-containing protein</fullName>
    </submittedName>
</protein>
<dbReference type="PROSITE" id="PS50104">
    <property type="entry name" value="TIR"/>
    <property type="match status" value="1"/>
</dbReference>